<name>A0ABR1RV98_9PEZI</name>
<feature type="region of interest" description="Disordered" evidence="1">
    <location>
        <begin position="1"/>
        <end position="24"/>
    </location>
</feature>
<proteinExistence type="predicted"/>
<dbReference type="EMBL" id="JAQQWI010000010">
    <property type="protein sequence ID" value="KAK8018153.1"/>
    <property type="molecule type" value="Genomic_DNA"/>
</dbReference>
<evidence type="ECO:0000313" key="2">
    <source>
        <dbReference type="EMBL" id="KAK8018153.1"/>
    </source>
</evidence>
<keyword evidence="3" id="KW-1185">Reference proteome</keyword>
<gene>
    <name evidence="2" type="ORF">PG991_007343</name>
</gene>
<evidence type="ECO:0000313" key="3">
    <source>
        <dbReference type="Proteomes" id="UP001396898"/>
    </source>
</evidence>
<sequence length="138" mass="15040">MDPVRSQDGRHAHRAPTPSLPYSTMTSNAMAELIDETTWDCLPENGNVAAHFQDTRWCQPTAVGQELCTEEALPGSLDQSFPHPVSFDTNSSGESIRLPGTLLSDEREIEAATAPLNFLTPITPYIQNTPYGHVNSSA</sequence>
<accession>A0ABR1RV98</accession>
<evidence type="ECO:0000256" key="1">
    <source>
        <dbReference type="SAM" id="MobiDB-lite"/>
    </source>
</evidence>
<dbReference type="Proteomes" id="UP001396898">
    <property type="component" value="Unassembled WGS sequence"/>
</dbReference>
<feature type="compositionally biased region" description="Basic and acidic residues" evidence="1">
    <location>
        <begin position="1"/>
        <end position="10"/>
    </location>
</feature>
<protein>
    <submittedName>
        <fullName evidence="2">Uncharacterized protein</fullName>
    </submittedName>
</protein>
<organism evidence="2 3">
    <name type="scientific">Apiospora marii</name>
    <dbReference type="NCBI Taxonomy" id="335849"/>
    <lineage>
        <taxon>Eukaryota</taxon>
        <taxon>Fungi</taxon>
        <taxon>Dikarya</taxon>
        <taxon>Ascomycota</taxon>
        <taxon>Pezizomycotina</taxon>
        <taxon>Sordariomycetes</taxon>
        <taxon>Xylariomycetidae</taxon>
        <taxon>Amphisphaeriales</taxon>
        <taxon>Apiosporaceae</taxon>
        <taxon>Apiospora</taxon>
    </lineage>
</organism>
<comment type="caution">
    <text evidence="2">The sequence shown here is derived from an EMBL/GenBank/DDBJ whole genome shotgun (WGS) entry which is preliminary data.</text>
</comment>
<reference evidence="2 3" key="1">
    <citation type="submission" date="2023-01" db="EMBL/GenBank/DDBJ databases">
        <title>Analysis of 21 Apiospora genomes using comparative genomics revels a genus with tremendous synthesis potential of carbohydrate active enzymes and secondary metabolites.</title>
        <authorList>
            <person name="Sorensen T."/>
        </authorList>
    </citation>
    <scope>NUCLEOTIDE SEQUENCE [LARGE SCALE GENOMIC DNA]</scope>
    <source>
        <strain evidence="2 3">CBS 20057</strain>
    </source>
</reference>